<dbReference type="PROSITE" id="PS51257">
    <property type="entry name" value="PROKAR_LIPOPROTEIN"/>
    <property type="match status" value="1"/>
</dbReference>
<keyword evidence="4" id="KW-1185">Reference proteome</keyword>
<dbReference type="PIRSF" id="PIRSF012335">
    <property type="entry name" value="UCP012335"/>
    <property type="match status" value="1"/>
</dbReference>
<dbReference type="KEGG" id="aon:DEH84_16380"/>
<organism evidence="3 4">
    <name type="scientific">Aquabacterium olei</name>
    <dbReference type="NCBI Taxonomy" id="1296669"/>
    <lineage>
        <taxon>Bacteria</taxon>
        <taxon>Pseudomonadati</taxon>
        <taxon>Pseudomonadota</taxon>
        <taxon>Betaproteobacteria</taxon>
        <taxon>Burkholderiales</taxon>
        <taxon>Aquabacterium</taxon>
    </lineage>
</organism>
<evidence type="ECO:0000313" key="3">
    <source>
        <dbReference type="EMBL" id="AWI54819.1"/>
    </source>
</evidence>
<sequence>MLKKLFLSLAVVSALAGCSSVPMADAPQDQAAKTFKADAAKSGIYIYRNELLGGAVKMDVSIDGQPVGATKAKTYLFKQVEPGKHTIVSEAENTSVLELETKPGMLYYIWQEVKMGVMYARNKLQQVSDAQGQAGVMESQLAVTK</sequence>
<accession>A0A2U8FUS1</accession>
<dbReference type="InterPro" id="IPR022548">
    <property type="entry name" value="DUF2846"/>
</dbReference>
<gene>
    <name evidence="3" type="ORF">DEH84_16380</name>
</gene>
<keyword evidence="1" id="KW-0732">Signal</keyword>
<dbReference type="EMBL" id="CP029210">
    <property type="protein sequence ID" value="AWI54819.1"/>
    <property type="molecule type" value="Genomic_DNA"/>
</dbReference>
<proteinExistence type="predicted"/>
<feature type="chain" id="PRO_5016177156" description="DUF2846 domain-containing protein" evidence="1">
    <location>
        <begin position="25"/>
        <end position="145"/>
    </location>
</feature>
<dbReference type="OrthoDB" id="7375569at2"/>
<name>A0A2U8FUS1_9BURK</name>
<dbReference type="RefSeq" id="WP_109037870.1">
    <property type="nucleotide sequence ID" value="NZ_CP029210.1"/>
</dbReference>
<evidence type="ECO:0000256" key="1">
    <source>
        <dbReference type="SAM" id="SignalP"/>
    </source>
</evidence>
<dbReference type="InterPro" id="IPR016596">
    <property type="entry name" value="UCP012335"/>
</dbReference>
<dbReference type="AlphaFoldDB" id="A0A2U8FUS1"/>
<reference evidence="3 4" key="1">
    <citation type="submission" date="2018-05" db="EMBL/GenBank/DDBJ databases">
        <title>complete genome sequence of Aquabacterium olei NBRC 110486.</title>
        <authorList>
            <person name="Tang B."/>
            <person name="Chang J."/>
            <person name="Zhang L."/>
            <person name="Yang H."/>
        </authorList>
    </citation>
    <scope>NUCLEOTIDE SEQUENCE [LARGE SCALE GENOMIC DNA]</scope>
    <source>
        <strain evidence="3 4">NBRC 110486</strain>
    </source>
</reference>
<dbReference type="Proteomes" id="UP000244892">
    <property type="component" value="Chromosome"/>
</dbReference>
<feature type="domain" description="DUF2846" evidence="2">
    <location>
        <begin position="39"/>
        <end position="116"/>
    </location>
</feature>
<dbReference type="Pfam" id="PF11008">
    <property type="entry name" value="DUF2846"/>
    <property type="match status" value="1"/>
</dbReference>
<feature type="signal peptide" evidence="1">
    <location>
        <begin position="1"/>
        <end position="24"/>
    </location>
</feature>
<evidence type="ECO:0000259" key="2">
    <source>
        <dbReference type="Pfam" id="PF11008"/>
    </source>
</evidence>
<protein>
    <recommendedName>
        <fullName evidence="2">DUF2846 domain-containing protein</fullName>
    </recommendedName>
</protein>
<evidence type="ECO:0000313" key="4">
    <source>
        <dbReference type="Proteomes" id="UP000244892"/>
    </source>
</evidence>